<evidence type="ECO:0000259" key="3">
    <source>
        <dbReference type="Pfam" id="PF00550"/>
    </source>
</evidence>
<evidence type="ECO:0000256" key="2">
    <source>
        <dbReference type="ARBA" id="ARBA00022553"/>
    </source>
</evidence>
<comment type="caution">
    <text evidence="4">The sequence shown here is derived from an EMBL/GenBank/DDBJ whole genome shotgun (WGS) entry which is preliminary data.</text>
</comment>
<dbReference type="InterPro" id="IPR006162">
    <property type="entry name" value="Ppantetheine_attach_site"/>
</dbReference>
<dbReference type="InterPro" id="IPR009081">
    <property type="entry name" value="PP-bd_ACP"/>
</dbReference>
<dbReference type="Gene3D" id="1.10.1200.10">
    <property type="entry name" value="ACP-like"/>
    <property type="match status" value="1"/>
</dbReference>
<proteinExistence type="predicted"/>
<protein>
    <submittedName>
        <fullName evidence="4">Acyl carrier protein</fullName>
    </submittedName>
</protein>
<evidence type="ECO:0000313" key="4">
    <source>
        <dbReference type="EMBL" id="MDN7934709.1"/>
    </source>
</evidence>
<organism evidence="4 5">
    <name type="scientific">Burkholderia metallica</name>
    <dbReference type="NCBI Taxonomy" id="488729"/>
    <lineage>
        <taxon>Bacteria</taxon>
        <taxon>Pseudomonadati</taxon>
        <taxon>Pseudomonadota</taxon>
        <taxon>Betaproteobacteria</taxon>
        <taxon>Burkholderiales</taxon>
        <taxon>Burkholderiaceae</taxon>
        <taxon>Burkholderia</taxon>
        <taxon>Burkholderia cepacia complex</taxon>
    </lineage>
</organism>
<dbReference type="PROSITE" id="PS00012">
    <property type="entry name" value="PHOSPHOPANTETHEINE"/>
    <property type="match status" value="1"/>
</dbReference>
<dbReference type="Pfam" id="PF00550">
    <property type="entry name" value="PP-binding"/>
    <property type="match status" value="1"/>
</dbReference>
<dbReference type="Proteomes" id="UP001171606">
    <property type="component" value="Unassembled WGS sequence"/>
</dbReference>
<evidence type="ECO:0000313" key="5">
    <source>
        <dbReference type="Proteomes" id="UP001171606"/>
    </source>
</evidence>
<name>A0ABT8PHV6_9BURK</name>
<sequence length="106" mass="11716">MMDDSIGRTSAIPHAADADSYVPDQVRSLLADYFSFEEPMRDDLELIDDMGADSLDILQIAMTLQDMYDIHIDADALPSMMTVGGTCGLVQRLIDERRGPGRVLHS</sequence>
<gene>
    <name evidence="4" type="ORF">QZM52_25870</name>
</gene>
<keyword evidence="2" id="KW-0597">Phosphoprotein</keyword>
<feature type="domain" description="Carrier" evidence="3">
    <location>
        <begin position="24"/>
        <end position="85"/>
    </location>
</feature>
<dbReference type="InterPro" id="IPR036736">
    <property type="entry name" value="ACP-like_sf"/>
</dbReference>
<accession>A0ABT8PHV6</accession>
<keyword evidence="5" id="KW-1185">Reference proteome</keyword>
<dbReference type="EMBL" id="JAUJSQ010000011">
    <property type="protein sequence ID" value="MDN7934709.1"/>
    <property type="molecule type" value="Genomic_DNA"/>
</dbReference>
<keyword evidence="1" id="KW-0596">Phosphopantetheine</keyword>
<dbReference type="SUPFAM" id="SSF47336">
    <property type="entry name" value="ACP-like"/>
    <property type="match status" value="1"/>
</dbReference>
<evidence type="ECO:0000256" key="1">
    <source>
        <dbReference type="ARBA" id="ARBA00022450"/>
    </source>
</evidence>
<reference evidence="4" key="1">
    <citation type="submission" date="2023-07" db="EMBL/GenBank/DDBJ databases">
        <title>A collection of bacterial strains from the Burkholderia cepacia Research Laboratory and Repository.</title>
        <authorList>
            <person name="Lipuma J."/>
            <person name="Spilker T."/>
            <person name="Caverly L."/>
        </authorList>
    </citation>
    <scope>NUCLEOTIDE SEQUENCE</scope>
    <source>
        <strain evidence="4">AU42020</strain>
    </source>
</reference>